<comment type="caution">
    <text evidence="2">The sequence shown here is derived from an EMBL/GenBank/DDBJ whole genome shotgun (WGS) entry which is preliminary data.</text>
</comment>
<keyword evidence="2" id="KW-0282">Flagellum</keyword>
<reference evidence="2 3" key="1">
    <citation type="journal article" date="2022" name="bioRxiv">
        <title>Genomics of Preaxostyla Flagellates Illuminates Evolutionary Transitions and the Path Towards Mitochondrial Loss.</title>
        <authorList>
            <person name="Novak L.V.F."/>
            <person name="Treitli S.C."/>
            <person name="Pyrih J."/>
            <person name="Halakuc P."/>
            <person name="Pipaliya S.V."/>
            <person name="Vacek V."/>
            <person name="Brzon O."/>
            <person name="Soukal P."/>
            <person name="Eme L."/>
            <person name="Dacks J.B."/>
            <person name="Karnkowska A."/>
            <person name="Elias M."/>
            <person name="Hampl V."/>
        </authorList>
    </citation>
    <scope>NUCLEOTIDE SEQUENCE [LARGE SCALE GENOMIC DNA]</scope>
    <source>
        <strain evidence="2">NAU3</strain>
        <tissue evidence="2">Gut</tissue>
    </source>
</reference>
<dbReference type="PANTHER" id="PTHR13238">
    <property type="entry name" value="PROTEIN C21ORF59"/>
    <property type="match status" value="1"/>
</dbReference>
<evidence type="ECO:0000313" key="3">
    <source>
        <dbReference type="Proteomes" id="UP001281761"/>
    </source>
</evidence>
<evidence type="ECO:0000313" key="2">
    <source>
        <dbReference type="EMBL" id="KAK2960879.1"/>
    </source>
</evidence>
<evidence type="ECO:0000256" key="1">
    <source>
        <dbReference type="ARBA" id="ARBA00009619"/>
    </source>
</evidence>
<keyword evidence="2" id="KW-0969">Cilium</keyword>
<sequence length="288" mass="33267">MVQFRVKTTTVEFLFDTSIDLGVIETIESLVNILNSILKLQRIVYLLPDLAKFGPLRPEETRGLTETVDKEILEKERQQCEPHNPNYVYNPDPSGFRTGQAPNQQCQDVLNKTTDEINHLINKDRLKGEPITQQQLDDAIQTIKGAVMIAYPQGLPDCDPMKFMLDGTEDLDMCSNAKEILDPTNAMVWFTTRQLERGKTLKDCLARSCVTDKSKVIVKLTKPTPHPPPREPYMSEEQQKQMMAFYYKRQRELEEISKDNDDSYLTAEWADPTQLRNKLTNQRNIDWK</sequence>
<dbReference type="InterPro" id="IPR021298">
    <property type="entry name" value="CFAP298"/>
</dbReference>
<protein>
    <submittedName>
        <fullName evidence="2">Cilia- and flagella-associated protein 298</fullName>
    </submittedName>
</protein>
<accession>A0ABQ9YAY8</accession>
<gene>
    <name evidence="2" type="ORF">BLNAU_4276</name>
</gene>
<keyword evidence="3" id="KW-1185">Reference proteome</keyword>
<keyword evidence="2" id="KW-0966">Cell projection</keyword>
<dbReference type="Proteomes" id="UP001281761">
    <property type="component" value="Unassembled WGS sequence"/>
</dbReference>
<name>A0ABQ9YAY8_9EUKA</name>
<dbReference type="EMBL" id="JARBJD010000020">
    <property type="protein sequence ID" value="KAK2960879.1"/>
    <property type="molecule type" value="Genomic_DNA"/>
</dbReference>
<dbReference type="Pfam" id="PF11069">
    <property type="entry name" value="CFAP298"/>
    <property type="match status" value="1"/>
</dbReference>
<comment type="similarity">
    <text evidence="1">Belongs to the CFAP298 family.</text>
</comment>
<dbReference type="PANTHER" id="PTHR13238:SF0">
    <property type="entry name" value="CILIA- AND FLAGELLA-ASSOCIATED PROTEIN 298"/>
    <property type="match status" value="1"/>
</dbReference>
<organism evidence="2 3">
    <name type="scientific">Blattamonas nauphoetae</name>
    <dbReference type="NCBI Taxonomy" id="2049346"/>
    <lineage>
        <taxon>Eukaryota</taxon>
        <taxon>Metamonada</taxon>
        <taxon>Preaxostyla</taxon>
        <taxon>Oxymonadida</taxon>
        <taxon>Blattamonas</taxon>
    </lineage>
</organism>
<proteinExistence type="inferred from homology"/>